<dbReference type="InterPro" id="IPR028098">
    <property type="entry name" value="Glyco_trans_4-like_N"/>
</dbReference>
<keyword evidence="1" id="KW-0328">Glycosyltransferase</keyword>
<evidence type="ECO:0000259" key="4">
    <source>
        <dbReference type="Pfam" id="PF04101"/>
    </source>
</evidence>
<feature type="domain" description="Glycosyltransferase subfamily 4-like N-terminal" evidence="5">
    <location>
        <begin position="223"/>
        <end position="329"/>
    </location>
</feature>
<dbReference type="EMBL" id="QXGJ01000009">
    <property type="protein sequence ID" value="RSX50195.1"/>
    <property type="molecule type" value="Genomic_DNA"/>
</dbReference>
<evidence type="ECO:0000313" key="7">
    <source>
        <dbReference type="Proteomes" id="UP000288607"/>
    </source>
</evidence>
<dbReference type="Pfam" id="PF13579">
    <property type="entry name" value="Glyco_trans_4_4"/>
    <property type="match status" value="1"/>
</dbReference>
<reference evidence="6 7" key="1">
    <citation type="submission" date="2018-09" db="EMBL/GenBank/DDBJ databases">
        <title>Characterization of the phylogenetic diversity of five novel species belonging to the genus Bifidobacterium.</title>
        <authorList>
            <person name="Lugli G.A."/>
            <person name="Duranti S."/>
            <person name="Milani C."/>
        </authorList>
    </citation>
    <scope>NUCLEOTIDE SEQUENCE [LARGE SCALE GENOMIC DNA]</scope>
    <source>
        <strain evidence="6 7">2028B</strain>
    </source>
</reference>
<dbReference type="InterPro" id="IPR007235">
    <property type="entry name" value="Glyco_trans_28_C"/>
</dbReference>
<evidence type="ECO:0000256" key="2">
    <source>
        <dbReference type="ARBA" id="ARBA00022679"/>
    </source>
</evidence>
<name>A0A430FBH1_9BIFI</name>
<evidence type="ECO:0000259" key="3">
    <source>
        <dbReference type="Pfam" id="PF00534"/>
    </source>
</evidence>
<dbReference type="Pfam" id="PF04101">
    <property type="entry name" value="Glyco_tran_28_C"/>
    <property type="match status" value="1"/>
</dbReference>
<dbReference type="GO" id="GO:0016758">
    <property type="term" value="F:hexosyltransferase activity"/>
    <property type="evidence" value="ECO:0007669"/>
    <property type="project" value="InterPro"/>
</dbReference>
<dbReference type="RefSeq" id="WP_126030552.1">
    <property type="nucleotide sequence ID" value="NZ_QXGJ01000009.1"/>
</dbReference>
<dbReference type="Pfam" id="PF00534">
    <property type="entry name" value="Glycos_transf_1"/>
    <property type="match status" value="1"/>
</dbReference>
<accession>A0A430FBH1</accession>
<feature type="domain" description="Glycosyl transferase family 1" evidence="3">
    <location>
        <begin position="337"/>
        <end position="507"/>
    </location>
</feature>
<comment type="caution">
    <text evidence="6">The sequence shown here is derived from an EMBL/GenBank/DDBJ whole genome shotgun (WGS) entry which is preliminary data.</text>
</comment>
<dbReference type="NCBIfam" id="NF041548">
    <property type="entry name" value="PssE"/>
    <property type="match status" value="1"/>
</dbReference>
<keyword evidence="7" id="KW-1185">Reference proteome</keyword>
<keyword evidence="2 6" id="KW-0808">Transferase</keyword>
<dbReference type="SUPFAM" id="SSF53756">
    <property type="entry name" value="UDP-Glycosyltransferase/glycogen phosphorylase"/>
    <property type="match status" value="1"/>
</dbReference>
<gene>
    <name evidence="6" type="ORF">D2E23_1743</name>
</gene>
<evidence type="ECO:0000259" key="5">
    <source>
        <dbReference type="Pfam" id="PF13579"/>
    </source>
</evidence>
<dbReference type="OrthoDB" id="555447at2"/>
<proteinExistence type="predicted"/>
<dbReference type="Proteomes" id="UP000288607">
    <property type="component" value="Unassembled WGS sequence"/>
</dbReference>
<dbReference type="CDD" id="cd03801">
    <property type="entry name" value="GT4_PimA-like"/>
    <property type="match status" value="1"/>
</dbReference>
<organism evidence="6 7">
    <name type="scientific">Bifidobacterium callimiconis</name>
    <dbReference type="NCBI Taxonomy" id="2306973"/>
    <lineage>
        <taxon>Bacteria</taxon>
        <taxon>Bacillati</taxon>
        <taxon>Actinomycetota</taxon>
        <taxon>Actinomycetes</taxon>
        <taxon>Bifidobacteriales</taxon>
        <taxon>Bifidobacteriaceae</taxon>
        <taxon>Bifidobacterium</taxon>
    </lineage>
</organism>
<evidence type="ECO:0000256" key="1">
    <source>
        <dbReference type="ARBA" id="ARBA00022676"/>
    </source>
</evidence>
<dbReference type="InterPro" id="IPR001296">
    <property type="entry name" value="Glyco_trans_1"/>
</dbReference>
<sequence length="534" mass="59855">MIFITLGSQKFQFDRLLKAVDELVANGAITEPVFAQSGYSDYRPQHYEFKQFLDRDEFAKQMEKADIVITHGGTGAIIGAVKKGKKVIAVPRLAKYGEHVDDHQLQLIKEFKQMDIICACDDCSQLADALDEVKHTEYKPFVSNTQTIIDSIDGFIRASVAHERSAEHRLRILMVGNDPSVKGGITSVIDQLLDHDWNADGVSMTFIPTYIASNPIKKVIFFGKALRRIRRLLSDPQRRPDVVHIHMSYRGSFVRKYQIHKLCRKYGVPDVIHMHGSEFAKWYGECKSSERAKVRTLLREAKAIIVLGQQWNDRVKAIEPAANTVVVSNTVHIPDTKVQQLNNQRFQVLFMGVLIQRKGVSDLLDAVAKLKREGRLGHIRVVVAGTGAQEAELKTKAEQLGLLGDHNSDDLVVDFAGWTAGEKKRELFERSQALVLPSYNEGLPVAVLEAISYGMPVVATNVGDIASAVHDGENGYLIQPGDVNALADALENITDHDRYDTFSRNSRELAERQFSDAEYFRTLVALYQRVAKEA</sequence>
<dbReference type="PANTHER" id="PTHR12526:SF510">
    <property type="entry name" value="D-INOSITOL 3-PHOSPHATE GLYCOSYLTRANSFERASE"/>
    <property type="match status" value="1"/>
</dbReference>
<dbReference type="Gene3D" id="3.40.50.2000">
    <property type="entry name" value="Glycogen Phosphorylase B"/>
    <property type="match status" value="3"/>
</dbReference>
<dbReference type="PANTHER" id="PTHR12526">
    <property type="entry name" value="GLYCOSYLTRANSFERASE"/>
    <property type="match status" value="1"/>
</dbReference>
<dbReference type="AlphaFoldDB" id="A0A430FBH1"/>
<feature type="domain" description="Glycosyl transferase family 28 C-terminal" evidence="4">
    <location>
        <begin position="1"/>
        <end position="143"/>
    </location>
</feature>
<evidence type="ECO:0000313" key="6">
    <source>
        <dbReference type="EMBL" id="RSX50195.1"/>
    </source>
</evidence>
<dbReference type="InterPro" id="IPR048097">
    <property type="entry name" value="Cps14G-like"/>
</dbReference>
<protein>
    <submittedName>
        <fullName evidence="6">Glycosyltransferase</fullName>
    </submittedName>
</protein>